<dbReference type="InterPro" id="IPR025357">
    <property type="entry name" value="DUF4261"/>
</dbReference>
<gene>
    <name evidence="2" type="ORF">GCM10009827_102650</name>
</gene>
<dbReference type="Pfam" id="PF14080">
    <property type="entry name" value="DUF4261"/>
    <property type="match status" value="1"/>
</dbReference>
<dbReference type="EMBL" id="BAAAQD010000034">
    <property type="protein sequence ID" value="GAA1564526.1"/>
    <property type="molecule type" value="Genomic_DNA"/>
</dbReference>
<protein>
    <recommendedName>
        <fullName evidence="1">DUF4261 domain-containing protein</fullName>
    </recommendedName>
</protein>
<evidence type="ECO:0000313" key="2">
    <source>
        <dbReference type="EMBL" id="GAA1564526.1"/>
    </source>
</evidence>
<dbReference type="Proteomes" id="UP001501470">
    <property type="component" value="Unassembled WGS sequence"/>
</dbReference>
<comment type="caution">
    <text evidence="2">The sequence shown here is derived from an EMBL/GenBank/DDBJ whole genome shotgun (WGS) entry which is preliminary data.</text>
</comment>
<evidence type="ECO:0000313" key="3">
    <source>
        <dbReference type="Proteomes" id="UP001501470"/>
    </source>
</evidence>
<keyword evidence="3" id="KW-1185">Reference proteome</keyword>
<organism evidence="2 3">
    <name type="scientific">Dactylosporangium maewongense</name>
    <dbReference type="NCBI Taxonomy" id="634393"/>
    <lineage>
        <taxon>Bacteria</taxon>
        <taxon>Bacillati</taxon>
        <taxon>Actinomycetota</taxon>
        <taxon>Actinomycetes</taxon>
        <taxon>Micromonosporales</taxon>
        <taxon>Micromonosporaceae</taxon>
        <taxon>Dactylosporangium</taxon>
    </lineage>
</organism>
<feature type="domain" description="DUF4261" evidence="1">
    <location>
        <begin position="161"/>
        <end position="235"/>
    </location>
</feature>
<proteinExistence type="predicted"/>
<evidence type="ECO:0000259" key="1">
    <source>
        <dbReference type="Pfam" id="PF14080"/>
    </source>
</evidence>
<reference evidence="2 3" key="1">
    <citation type="journal article" date="2019" name="Int. J. Syst. Evol. Microbiol.">
        <title>The Global Catalogue of Microorganisms (GCM) 10K type strain sequencing project: providing services to taxonomists for standard genome sequencing and annotation.</title>
        <authorList>
            <consortium name="The Broad Institute Genomics Platform"/>
            <consortium name="The Broad Institute Genome Sequencing Center for Infectious Disease"/>
            <person name="Wu L."/>
            <person name="Ma J."/>
        </authorList>
    </citation>
    <scope>NUCLEOTIDE SEQUENCE [LARGE SCALE GENOMIC DNA]</scope>
    <source>
        <strain evidence="2 3">JCM 15933</strain>
    </source>
</reference>
<accession>A0ABN2CUK9</accession>
<sequence length="241" mass="25209">MSAGLAAELCYTGAVRLRPSPATLRRYWPSATLTDGTSRGGGYMVGFPELTAPDPIRLLVSFGRPAVSQGRRDLAHTRGWADAAEVMAGVTRTVTVTEIFGTSFAPADRVRAFTAVVRTLADDTAPVAVWWPSSRLATPPGSEVGVVNVRHHDVTGRYVLDTLGLGPLGLPDLQCVCGALPPEALSAYLAATASSMIDGRGLKAGDVVPGLTPHQRWKVEAGPAFAAPERPVLTITPDGAA</sequence>
<name>A0ABN2CUK9_9ACTN</name>
<dbReference type="RefSeq" id="WP_344512758.1">
    <property type="nucleotide sequence ID" value="NZ_BAAAQD010000034.1"/>
</dbReference>